<dbReference type="Pfam" id="PF23750">
    <property type="entry name" value="RsgI_M"/>
    <property type="match status" value="1"/>
</dbReference>
<dbReference type="AlphaFoldDB" id="A0A366E462"/>
<evidence type="ECO:0000256" key="2">
    <source>
        <dbReference type="ARBA" id="ARBA00022475"/>
    </source>
</evidence>
<proteinExistence type="predicted"/>
<dbReference type="RefSeq" id="WP_113869140.1">
    <property type="nucleotide sequence ID" value="NZ_BAABQN010000007.1"/>
</dbReference>
<evidence type="ECO:0000256" key="1">
    <source>
        <dbReference type="ARBA" id="ARBA00004162"/>
    </source>
</evidence>
<keyword evidence="5 7" id="KW-0472">Membrane</keyword>
<dbReference type="OrthoDB" id="9800626at2"/>
<feature type="domain" description="RsgI N-terminal anti-sigma" evidence="8">
    <location>
        <begin position="6"/>
        <end position="55"/>
    </location>
</feature>
<gene>
    <name evidence="9" type="ORF">DES48_10778</name>
</gene>
<dbReference type="GO" id="GO:0005886">
    <property type="term" value="C:plasma membrane"/>
    <property type="evidence" value="ECO:0007669"/>
    <property type="project" value="UniProtKB-SubCell"/>
</dbReference>
<dbReference type="STRING" id="200904.GCA_900168775_01011"/>
<comment type="caution">
    <text evidence="9">The sequence shown here is derived from an EMBL/GenBank/DDBJ whole genome shotgun (WGS) entry which is preliminary data.</text>
</comment>
<evidence type="ECO:0000313" key="10">
    <source>
        <dbReference type="Proteomes" id="UP000252254"/>
    </source>
</evidence>
<dbReference type="InterPro" id="IPR024449">
    <property type="entry name" value="Anti-sigma_RsgI_N"/>
</dbReference>
<dbReference type="EMBL" id="QNRI01000007">
    <property type="protein sequence ID" value="RBO97161.1"/>
    <property type="molecule type" value="Genomic_DNA"/>
</dbReference>
<keyword evidence="10" id="KW-1185">Reference proteome</keyword>
<dbReference type="Proteomes" id="UP000252254">
    <property type="component" value="Unassembled WGS sequence"/>
</dbReference>
<evidence type="ECO:0000256" key="6">
    <source>
        <dbReference type="SAM" id="MobiDB-lite"/>
    </source>
</evidence>
<feature type="compositionally biased region" description="Basic and acidic residues" evidence="6">
    <location>
        <begin position="345"/>
        <end position="391"/>
    </location>
</feature>
<reference evidence="9 10" key="1">
    <citation type="submission" date="2018-06" db="EMBL/GenBank/DDBJ databases">
        <title>Genomic Encyclopedia of Type Strains, Phase IV (KMG-IV): sequencing the most valuable type-strain genomes for metagenomic binning, comparative biology and taxonomic classification.</title>
        <authorList>
            <person name="Goeker M."/>
        </authorList>
    </citation>
    <scope>NUCLEOTIDE SEQUENCE [LARGE SCALE GENOMIC DNA]</scope>
    <source>
        <strain evidence="9 10">DSM 15140</strain>
    </source>
</reference>
<dbReference type="InterPro" id="IPR055431">
    <property type="entry name" value="RsgI_M"/>
</dbReference>
<dbReference type="PROSITE" id="PS51849">
    <property type="entry name" value="RSGI_N"/>
    <property type="match status" value="1"/>
</dbReference>
<evidence type="ECO:0000259" key="8">
    <source>
        <dbReference type="PROSITE" id="PS51849"/>
    </source>
</evidence>
<feature type="compositionally biased region" description="Polar residues" evidence="6">
    <location>
        <begin position="392"/>
        <end position="404"/>
    </location>
</feature>
<dbReference type="Pfam" id="PF12791">
    <property type="entry name" value="RsgI_N"/>
    <property type="match status" value="1"/>
</dbReference>
<evidence type="ECO:0000313" key="9">
    <source>
        <dbReference type="EMBL" id="RBO97161.1"/>
    </source>
</evidence>
<evidence type="ECO:0000256" key="7">
    <source>
        <dbReference type="SAM" id="Phobius"/>
    </source>
</evidence>
<comment type="subcellular location">
    <subcellularLocation>
        <location evidence="1">Cell membrane</location>
        <topology evidence="1">Single-pass membrane protein</topology>
    </subcellularLocation>
</comment>
<accession>A0A366E462</accession>
<keyword evidence="2" id="KW-1003">Cell membrane</keyword>
<evidence type="ECO:0000256" key="4">
    <source>
        <dbReference type="ARBA" id="ARBA00022989"/>
    </source>
</evidence>
<evidence type="ECO:0000256" key="5">
    <source>
        <dbReference type="ARBA" id="ARBA00023136"/>
    </source>
</evidence>
<feature type="transmembrane region" description="Helical" evidence="7">
    <location>
        <begin position="53"/>
        <end position="75"/>
    </location>
</feature>
<sequence>MKKNINEGVVVQVTENQYVLLCDDGTFKNIPLTKTDIPMIGDRKTYKAKKRNLAFGTVSTVAMIAILFITFLGYFGPEDEMKTQFIAAIDINPSIEVQLDSELQVVKLLSLNTDGQKIIESIDVEGKGFYQAVDQIISQTISAGYLKEDKDGSIELTIANVTNQSEPPSKNKLTTIIQHQLERKNIVATVGVFNETKEFYEQSEQANISMNKYRHYQILREQGKVKNIEDVKEKSINQLENLMKKDEKNPSVKLEENQNSQENKKSNKMSDQNKKQHSEGANEKKENKPNTKQNSSDSIDSHNKKKSLNNNGSPSKDKAHVKPNDSITPSPKQDSAKKNIAPQENSKDNKKQKEKKGTLKKETEHKQTNRRNNKDSKKDVRTEKEDVKKPEQGNNATGENQAEQKNTKGKPSKTNDLKP</sequence>
<feature type="compositionally biased region" description="Basic and acidic residues" evidence="6">
    <location>
        <begin position="242"/>
        <end position="256"/>
    </location>
</feature>
<name>A0A366E462_9BACI</name>
<feature type="compositionally biased region" description="Basic and acidic residues" evidence="6">
    <location>
        <begin position="271"/>
        <end position="289"/>
    </location>
</feature>
<organism evidence="9 10">
    <name type="scientific">Paraliobacillus ryukyuensis</name>
    <dbReference type="NCBI Taxonomy" id="200904"/>
    <lineage>
        <taxon>Bacteria</taxon>
        <taxon>Bacillati</taxon>
        <taxon>Bacillota</taxon>
        <taxon>Bacilli</taxon>
        <taxon>Bacillales</taxon>
        <taxon>Bacillaceae</taxon>
        <taxon>Paraliobacillus</taxon>
    </lineage>
</organism>
<keyword evidence="3 7" id="KW-0812">Transmembrane</keyword>
<protein>
    <recommendedName>
        <fullName evidence="8">RsgI N-terminal anti-sigma domain-containing protein</fullName>
    </recommendedName>
</protein>
<evidence type="ECO:0000256" key="3">
    <source>
        <dbReference type="ARBA" id="ARBA00022692"/>
    </source>
</evidence>
<keyword evidence="4 7" id="KW-1133">Transmembrane helix</keyword>
<feature type="region of interest" description="Disordered" evidence="6">
    <location>
        <begin position="241"/>
        <end position="419"/>
    </location>
</feature>